<dbReference type="GO" id="GO:0005737">
    <property type="term" value="C:cytoplasm"/>
    <property type="evidence" value="ECO:0007669"/>
    <property type="project" value="UniProtKB-SubCell"/>
</dbReference>
<keyword evidence="8" id="KW-0677">Repeat</keyword>
<reference evidence="16" key="2">
    <citation type="submission" date="2025-08" db="UniProtKB">
        <authorList>
            <consortium name="Ensembl"/>
        </authorList>
    </citation>
    <scope>IDENTIFICATION</scope>
</reference>
<dbReference type="GeneTree" id="ENSGT00940000157653"/>
<evidence type="ECO:0000256" key="6">
    <source>
        <dbReference type="ARBA" id="ARBA00022490"/>
    </source>
</evidence>
<proteinExistence type="inferred from homology"/>
<dbReference type="GO" id="GO:0071277">
    <property type="term" value="P:cellular response to calcium ion"/>
    <property type="evidence" value="ECO:0007669"/>
    <property type="project" value="TreeGrafter"/>
</dbReference>
<dbReference type="FunFam" id="2.60.40.150:FF:000103">
    <property type="entry name" value="Copine 2"/>
    <property type="match status" value="1"/>
</dbReference>
<keyword evidence="6" id="KW-0963">Cytoplasm</keyword>
<keyword evidence="10" id="KW-0472">Membrane</keyword>
<dbReference type="GO" id="GO:0005886">
    <property type="term" value="C:plasma membrane"/>
    <property type="evidence" value="ECO:0007669"/>
    <property type="project" value="UniProtKB-SubCell"/>
</dbReference>
<dbReference type="GO" id="GO:0046872">
    <property type="term" value="F:metal ion binding"/>
    <property type="evidence" value="ECO:0007669"/>
    <property type="project" value="UniProtKB-KW"/>
</dbReference>
<evidence type="ECO:0000256" key="3">
    <source>
        <dbReference type="ARBA" id="ARBA00004496"/>
    </source>
</evidence>
<dbReference type="InterPro" id="IPR036465">
    <property type="entry name" value="vWFA_dom_sf"/>
</dbReference>
<evidence type="ECO:0000313" key="17">
    <source>
        <dbReference type="Proteomes" id="UP001501940"/>
    </source>
</evidence>
<dbReference type="SUPFAM" id="SSF53300">
    <property type="entry name" value="vWA-like"/>
    <property type="match status" value="1"/>
</dbReference>
<dbReference type="Ensembl" id="ENSAOCT00000062456.1">
    <property type="protein sequence ID" value="ENSAOCP00000057106.1"/>
    <property type="gene ID" value="ENSAOCG00000021767.2"/>
</dbReference>
<dbReference type="InterPro" id="IPR000008">
    <property type="entry name" value="C2_dom"/>
</dbReference>
<feature type="domain" description="C2" evidence="15">
    <location>
        <begin position="9"/>
        <end position="129"/>
    </location>
</feature>
<dbReference type="CDD" id="cd04047">
    <property type="entry name" value="C2B_Copine"/>
    <property type="match status" value="1"/>
</dbReference>
<evidence type="ECO:0000256" key="8">
    <source>
        <dbReference type="ARBA" id="ARBA00022737"/>
    </source>
</evidence>
<dbReference type="Gene3D" id="2.60.40.150">
    <property type="entry name" value="C2 domain"/>
    <property type="match status" value="2"/>
</dbReference>
<dbReference type="CDD" id="cd04048">
    <property type="entry name" value="C2A_Copine"/>
    <property type="match status" value="1"/>
</dbReference>
<evidence type="ECO:0000256" key="10">
    <source>
        <dbReference type="ARBA" id="ARBA00023136"/>
    </source>
</evidence>
<reference evidence="16 17" key="1">
    <citation type="submission" date="2022-01" db="EMBL/GenBank/DDBJ databases">
        <title>A chromosome-scale genome assembly of the false clownfish, Amphiprion ocellaris.</title>
        <authorList>
            <person name="Ryu T."/>
        </authorList>
    </citation>
    <scope>NUCLEOTIDE SEQUENCE [LARGE SCALE GENOMIC DNA]</scope>
</reference>
<dbReference type="InterPro" id="IPR045052">
    <property type="entry name" value="Copine"/>
</dbReference>
<keyword evidence="7" id="KW-0479">Metal-binding</keyword>
<keyword evidence="9" id="KW-0106">Calcium</keyword>
<organism evidence="16 17">
    <name type="scientific">Amphiprion ocellaris</name>
    <name type="common">Clown anemonefish</name>
    <dbReference type="NCBI Taxonomy" id="80972"/>
    <lineage>
        <taxon>Eukaryota</taxon>
        <taxon>Metazoa</taxon>
        <taxon>Chordata</taxon>
        <taxon>Craniata</taxon>
        <taxon>Vertebrata</taxon>
        <taxon>Euteleostomi</taxon>
        <taxon>Actinopterygii</taxon>
        <taxon>Neopterygii</taxon>
        <taxon>Teleostei</taxon>
        <taxon>Neoteleostei</taxon>
        <taxon>Acanthomorphata</taxon>
        <taxon>Ovalentaria</taxon>
        <taxon>Pomacentridae</taxon>
        <taxon>Amphiprion</taxon>
    </lineage>
</organism>
<dbReference type="InterPro" id="IPR010734">
    <property type="entry name" value="Copine_C"/>
</dbReference>
<name>A0AAQ5YYM5_AMPOC</name>
<dbReference type="PANTHER" id="PTHR10857:SF3">
    <property type="entry name" value="COPINE-2"/>
    <property type="match status" value="1"/>
</dbReference>
<dbReference type="InterPro" id="IPR035892">
    <property type="entry name" value="C2_domain_sf"/>
</dbReference>
<evidence type="ECO:0000256" key="14">
    <source>
        <dbReference type="ARBA" id="ARBA00081783"/>
    </source>
</evidence>
<accession>A0AAQ5YYM5</accession>
<reference evidence="16" key="3">
    <citation type="submission" date="2025-09" db="UniProtKB">
        <authorList>
            <consortium name="Ensembl"/>
        </authorList>
    </citation>
    <scope>IDENTIFICATION</scope>
</reference>
<dbReference type="GO" id="GO:0005634">
    <property type="term" value="C:nucleus"/>
    <property type="evidence" value="ECO:0007669"/>
    <property type="project" value="UniProtKB-SubCell"/>
</dbReference>
<dbReference type="SUPFAM" id="SSF49562">
    <property type="entry name" value="C2 domain (Calcium/lipid-binding domain, CaLB)"/>
    <property type="match status" value="2"/>
</dbReference>
<evidence type="ECO:0000256" key="1">
    <source>
        <dbReference type="ARBA" id="ARBA00004123"/>
    </source>
</evidence>
<evidence type="ECO:0000259" key="15">
    <source>
        <dbReference type="PROSITE" id="PS50004"/>
    </source>
</evidence>
<feature type="domain" description="C2" evidence="15">
    <location>
        <begin position="136"/>
        <end position="261"/>
    </location>
</feature>
<sequence length="494" mass="55114">MAYTSGSAPDGQTRVGPQHCVTRVELSVTATSLLDRDVASKSDPFCVLFHEVDGNWVELGRTETAVNNLNPVFGVKFQVDYHFEEIQKLRFAMFDEDKCATQLYEHDFLGEFICTLGVIVSNKKLHRPLILANGKPAGKGSITITAQELSDNRIITLTLSGRKLDKKDFFGKSDPYLEFHKQGEDGKWMLVHRTEVIKNTLDPAWKSFTVPLISLCNGDVDRNIKVLCYDYDNDGGHDFIGEFLTTVSKMSEAQNSVEVEFDCINPKKQKKKKNYKNSGIIIVKSCKITRDYTFLDYILGGCQLMFTVGIDFTASNGNPREPSSLHYINPLGSNEYLAAILAAYSACLPHIRFYGPTNFAPIINHVARFAAQALQQEKAAQYFTLLIITDGVISDMDETRDAIVQASKLPMSIIIIGVGNADFAAMEFLDGDASVLRSNTGEEAVRDIVQFVPFRDFRNAPKETLAKSVLAELPQQVTQYFKQRNLPPANMAPE</sequence>
<dbReference type="PANTHER" id="PTHR10857">
    <property type="entry name" value="COPINE"/>
    <property type="match status" value="1"/>
</dbReference>
<dbReference type="SMART" id="SM00239">
    <property type="entry name" value="C2"/>
    <property type="match status" value="2"/>
</dbReference>
<comment type="similarity">
    <text evidence="4">Belongs to the copine family.</text>
</comment>
<evidence type="ECO:0000256" key="11">
    <source>
        <dbReference type="ARBA" id="ARBA00023242"/>
    </source>
</evidence>
<keyword evidence="11" id="KW-0539">Nucleus</keyword>
<keyword evidence="17" id="KW-1185">Reference proteome</keyword>
<evidence type="ECO:0000256" key="7">
    <source>
        <dbReference type="ARBA" id="ARBA00022723"/>
    </source>
</evidence>
<protein>
    <recommendedName>
        <fullName evidence="13">Copine-2</fullName>
    </recommendedName>
    <alternativeName>
        <fullName evidence="14">Copine II</fullName>
    </alternativeName>
</protein>
<evidence type="ECO:0000256" key="13">
    <source>
        <dbReference type="ARBA" id="ARBA00074827"/>
    </source>
</evidence>
<dbReference type="GO" id="GO:0005544">
    <property type="term" value="F:calcium-dependent phospholipid binding"/>
    <property type="evidence" value="ECO:0007669"/>
    <property type="project" value="InterPro"/>
</dbReference>
<evidence type="ECO:0000313" key="16">
    <source>
        <dbReference type="Ensembl" id="ENSAOCP00000057106.1"/>
    </source>
</evidence>
<dbReference type="InterPro" id="IPR037768">
    <property type="entry name" value="C2B_Copine"/>
</dbReference>
<dbReference type="Pfam" id="PF07002">
    <property type="entry name" value="Copine"/>
    <property type="match status" value="1"/>
</dbReference>
<dbReference type="FunFam" id="2.60.40.150:FF:000042">
    <property type="entry name" value="Copine 3"/>
    <property type="match status" value="1"/>
</dbReference>
<comment type="subcellular location">
    <subcellularLocation>
        <location evidence="2">Cell membrane</location>
    </subcellularLocation>
    <subcellularLocation>
        <location evidence="3">Cytoplasm</location>
    </subcellularLocation>
    <subcellularLocation>
        <location evidence="1">Nucleus</location>
    </subcellularLocation>
</comment>
<dbReference type="PROSITE" id="PS50004">
    <property type="entry name" value="C2"/>
    <property type="match status" value="2"/>
</dbReference>
<keyword evidence="5" id="KW-1003">Cell membrane</keyword>
<dbReference type="AlphaFoldDB" id="A0AAQ5YYM5"/>
<dbReference type="Proteomes" id="UP001501940">
    <property type="component" value="Chromosome 3"/>
</dbReference>
<evidence type="ECO:0000256" key="5">
    <source>
        <dbReference type="ARBA" id="ARBA00022475"/>
    </source>
</evidence>
<comment type="function">
    <text evidence="12">Calcium-dependent phospholipid-binding protein that plays a role in calcium-mediated intracellular processes. Exhibits calcium-dependent cell membrane binding properties.</text>
</comment>
<evidence type="ECO:0000256" key="2">
    <source>
        <dbReference type="ARBA" id="ARBA00004236"/>
    </source>
</evidence>
<dbReference type="Pfam" id="PF00168">
    <property type="entry name" value="C2"/>
    <property type="match status" value="2"/>
</dbReference>
<evidence type="ECO:0000256" key="12">
    <source>
        <dbReference type="ARBA" id="ARBA00053843"/>
    </source>
</evidence>
<evidence type="ECO:0000256" key="9">
    <source>
        <dbReference type="ARBA" id="ARBA00022837"/>
    </source>
</evidence>
<evidence type="ECO:0000256" key="4">
    <source>
        <dbReference type="ARBA" id="ARBA00009048"/>
    </source>
</evidence>